<dbReference type="AlphaFoldDB" id="A0A1A9QEG3"/>
<dbReference type="GO" id="GO:0044208">
    <property type="term" value="P:'de novo' AMP biosynthetic process"/>
    <property type="evidence" value="ECO:0007669"/>
    <property type="project" value="TreeGrafter"/>
</dbReference>
<dbReference type="SUPFAM" id="SSF48557">
    <property type="entry name" value="L-aspartase-like"/>
    <property type="match status" value="1"/>
</dbReference>
<dbReference type="Gene3D" id="1.20.200.10">
    <property type="entry name" value="Fumarase/aspartase (Central domain)"/>
    <property type="match status" value="1"/>
</dbReference>
<dbReference type="Gene3D" id="3.40.50.2020">
    <property type="match status" value="1"/>
</dbReference>
<dbReference type="PANTHER" id="PTHR43172:SF1">
    <property type="entry name" value="ADENYLOSUCCINATE LYASE"/>
    <property type="match status" value="1"/>
</dbReference>
<evidence type="ECO:0000313" key="4">
    <source>
        <dbReference type="Proteomes" id="UP000077623"/>
    </source>
</evidence>
<sequence length="521" mass="60901">MELIRQIFSTSNRHKIWLDIETIIIKFFHLKGYISRTLCEKIIVNLRIPAFELFGNVKQGEDEWASFIKMLYSEMKFLDKELMDFALSRDNFVDIANVLCLNKAGKEVEKKALELKDVLKELALKYKELPQIGRTHGMHAEPTSFGHKYLVYYADIERELKELSKALKKTNCLCVNYNCLFDSSLAVELQDFLAKYLKIELTGNTNTSPKHKYQRYLSALNVMAQSVARIMEDMKLLEKVGEVRIKDTRVIALAKVIQGYANMDYLQDSKLLFEVINNSYELLVDAIVALRELEVNEEVIRANIELTKGTVFSNTVMCHLINNVDDTRADVLRNLKEISTRTANNDYPSFEEGLKYSKYFEYINDELFETEYHLRFMDELYEKIFEPLREQENIDFFVNSLAKELNKFYYSKESILIVGFFERTLKFVAKLLSKLKFPVNLINIEYESKLHPLVVNKFKNQKVLILDYFVDEKTLLPILISNLKKVGTKEVRVCALYKENDLSCENLINWYGSLSHNRNKS</sequence>
<dbReference type="GO" id="GO:0005829">
    <property type="term" value="C:cytosol"/>
    <property type="evidence" value="ECO:0007669"/>
    <property type="project" value="TreeGrafter"/>
</dbReference>
<feature type="domain" description="Fumarate lyase N-terminal" evidence="2">
    <location>
        <begin position="83"/>
        <end position="247"/>
    </location>
</feature>
<dbReference type="InterPro" id="IPR029057">
    <property type="entry name" value="PRTase-like"/>
</dbReference>
<evidence type="ECO:0000256" key="1">
    <source>
        <dbReference type="ARBA" id="ARBA00023239"/>
    </source>
</evidence>
<dbReference type="InterPro" id="IPR022761">
    <property type="entry name" value="Fumarate_lyase_N"/>
</dbReference>
<comment type="caution">
    <text evidence="3">The sequence shown here is derived from an EMBL/GenBank/DDBJ whole genome shotgun (WGS) entry which is preliminary data.</text>
</comment>
<proteinExistence type="predicted"/>
<evidence type="ECO:0000313" key="3">
    <source>
        <dbReference type="EMBL" id="OAL10345.1"/>
    </source>
</evidence>
<dbReference type="InterPro" id="IPR000362">
    <property type="entry name" value="Fumarate_lyase_fam"/>
</dbReference>
<keyword evidence="1" id="KW-0456">Lyase</keyword>
<organism evidence="3 4">
    <name type="scientific">Candidatus Mycoplasma haematobovis</name>
    <dbReference type="NCBI Taxonomy" id="432608"/>
    <lineage>
        <taxon>Bacteria</taxon>
        <taxon>Bacillati</taxon>
        <taxon>Mycoplasmatota</taxon>
        <taxon>Mollicutes</taxon>
        <taxon>Mycoplasmataceae</taxon>
        <taxon>Mycoplasma</taxon>
    </lineage>
</organism>
<accession>A0A1A9QEG3</accession>
<dbReference type="GO" id="GO:0070626">
    <property type="term" value="F:(S)-2-(5-amino-1-(5-phospho-D-ribosyl)imidazole-4-carboxamido) succinate lyase (fumarate-forming) activity"/>
    <property type="evidence" value="ECO:0007669"/>
    <property type="project" value="TreeGrafter"/>
</dbReference>
<name>A0A1A9QEG3_9MOLU</name>
<dbReference type="SUPFAM" id="SSF53271">
    <property type="entry name" value="PRTase-like"/>
    <property type="match status" value="1"/>
</dbReference>
<keyword evidence="4" id="KW-1185">Reference proteome</keyword>
<evidence type="ECO:0000259" key="2">
    <source>
        <dbReference type="Pfam" id="PF00206"/>
    </source>
</evidence>
<dbReference type="PANTHER" id="PTHR43172">
    <property type="entry name" value="ADENYLOSUCCINATE LYASE"/>
    <property type="match status" value="1"/>
</dbReference>
<dbReference type="RefSeq" id="WP_187150187.1">
    <property type="nucleotide sequence ID" value="NZ_LWUJ01000011.1"/>
</dbReference>
<dbReference type="Pfam" id="PF00206">
    <property type="entry name" value="Lyase_1"/>
    <property type="match status" value="1"/>
</dbReference>
<dbReference type="EMBL" id="LWUJ01000011">
    <property type="protein sequence ID" value="OAL10345.1"/>
    <property type="molecule type" value="Genomic_DNA"/>
</dbReference>
<dbReference type="GO" id="GO:0004018">
    <property type="term" value="F:N6-(1,2-dicarboxyethyl)AMP AMP-lyase (fumarate-forming) activity"/>
    <property type="evidence" value="ECO:0007669"/>
    <property type="project" value="TreeGrafter"/>
</dbReference>
<reference evidence="4" key="1">
    <citation type="submission" date="2016-04" db="EMBL/GenBank/DDBJ databases">
        <authorList>
            <person name="Quiroz-Castaneda R.E."/>
            <person name="Martinez-Ocampo F."/>
        </authorList>
    </citation>
    <scope>NUCLEOTIDE SEQUENCE [LARGE SCALE GENOMIC DNA]</scope>
    <source>
        <strain evidence="4">INIFAP01</strain>
    </source>
</reference>
<dbReference type="InterPro" id="IPR008948">
    <property type="entry name" value="L-Aspartase-like"/>
</dbReference>
<gene>
    <name evidence="3" type="ORF">A6V39_02815</name>
</gene>
<dbReference type="Proteomes" id="UP000077623">
    <property type="component" value="Unassembled WGS sequence"/>
</dbReference>
<dbReference type="PRINTS" id="PR00149">
    <property type="entry name" value="FUMRATELYASE"/>
</dbReference>
<dbReference type="STRING" id="432608.A6V39_02815"/>
<protein>
    <recommendedName>
        <fullName evidence="2">Fumarate lyase N-terminal domain-containing protein</fullName>
    </recommendedName>
</protein>